<feature type="transmembrane region" description="Helical" evidence="1">
    <location>
        <begin position="166"/>
        <end position="185"/>
    </location>
</feature>
<organism evidence="2 3">
    <name type="scientific">Flavobacterium humi</name>
    <dbReference type="NCBI Taxonomy" id="2562683"/>
    <lineage>
        <taxon>Bacteria</taxon>
        <taxon>Pseudomonadati</taxon>
        <taxon>Bacteroidota</taxon>
        <taxon>Flavobacteriia</taxon>
        <taxon>Flavobacteriales</taxon>
        <taxon>Flavobacteriaceae</taxon>
        <taxon>Flavobacterium</taxon>
    </lineage>
</organism>
<sequence>MKTLKHQTLLYDQDCPLCQAYTSGFIKTGMLDKNGKKPFTEITQEESLFIDIERAANEIALIDTQNKTALYGIDSLLKVIGNSFPLVETIGKTKPVHLALRKFYSFISYNRKAIIPGPYATNTKLKCEPTFHFGYRFLYIVFALVMTSVALFQYFKMLPLLPHGNYIRECILAAGQLIFQGVFLLKKDKKTIVAYWGNLMTVSLFGSLLLLPILLLNTIIAVNEYVVLAWFGITVLLMLKEHYRRIGLLNLPKYLSLTWILYRLIALFFILNTSL</sequence>
<evidence type="ECO:0008006" key="4">
    <source>
        <dbReference type="Google" id="ProtNLM"/>
    </source>
</evidence>
<gene>
    <name evidence="2" type="ORF">E4635_12775</name>
</gene>
<keyword evidence="1" id="KW-1133">Transmembrane helix</keyword>
<dbReference type="OrthoDB" id="671850at2"/>
<keyword evidence="1" id="KW-0472">Membrane</keyword>
<proteinExistence type="predicted"/>
<accession>A0A4Z0L460</accession>
<feature type="transmembrane region" description="Helical" evidence="1">
    <location>
        <begin position="251"/>
        <end position="271"/>
    </location>
</feature>
<protein>
    <recommendedName>
        <fullName evidence="4">DUF393 domain-containing protein</fullName>
    </recommendedName>
</protein>
<comment type="caution">
    <text evidence="2">The sequence shown here is derived from an EMBL/GenBank/DDBJ whole genome shotgun (WGS) entry which is preliminary data.</text>
</comment>
<feature type="transmembrane region" description="Helical" evidence="1">
    <location>
        <begin position="220"/>
        <end position="239"/>
    </location>
</feature>
<keyword evidence="3" id="KW-1185">Reference proteome</keyword>
<dbReference type="AlphaFoldDB" id="A0A4Z0L460"/>
<reference evidence="2 3" key="1">
    <citation type="submission" date="2019-04" db="EMBL/GenBank/DDBJ databases">
        <title>Flavobacterium sp. strain DS2-A Genome sequencing and assembly.</title>
        <authorList>
            <person name="Kim I."/>
        </authorList>
    </citation>
    <scope>NUCLEOTIDE SEQUENCE [LARGE SCALE GENOMIC DNA]</scope>
    <source>
        <strain evidence="2 3">DS2-A</strain>
    </source>
</reference>
<dbReference type="EMBL" id="SRLH01000007">
    <property type="protein sequence ID" value="TGD57037.1"/>
    <property type="molecule type" value="Genomic_DNA"/>
</dbReference>
<name>A0A4Z0L460_9FLAO</name>
<dbReference type="Proteomes" id="UP000297407">
    <property type="component" value="Unassembled WGS sequence"/>
</dbReference>
<keyword evidence="1" id="KW-0812">Transmembrane</keyword>
<evidence type="ECO:0000313" key="3">
    <source>
        <dbReference type="Proteomes" id="UP000297407"/>
    </source>
</evidence>
<feature type="transmembrane region" description="Helical" evidence="1">
    <location>
        <begin position="192"/>
        <end position="214"/>
    </location>
</feature>
<evidence type="ECO:0000313" key="2">
    <source>
        <dbReference type="EMBL" id="TGD57037.1"/>
    </source>
</evidence>
<dbReference type="RefSeq" id="WP_135527091.1">
    <property type="nucleotide sequence ID" value="NZ_SRLH01000007.1"/>
</dbReference>
<feature type="transmembrane region" description="Helical" evidence="1">
    <location>
        <begin position="133"/>
        <end position="154"/>
    </location>
</feature>
<evidence type="ECO:0000256" key="1">
    <source>
        <dbReference type="SAM" id="Phobius"/>
    </source>
</evidence>